<dbReference type="EMBL" id="LN854557">
    <property type="protein sequence ID" value="CRL45789.1"/>
    <property type="molecule type" value="Genomic_DNA"/>
</dbReference>
<name>A0A193QKR6_SODGM</name>
<evidence type="ECO:0000313" key="1">
    <source>
        <dbReference type="EMBL" id="CRL45789.1"/>
    </source>
</evidence>
<dbReference type="Proteomes" id="UP000245838">
    <property type="component" value="Chromosome sggmmb4_Chromosome"/>
</dbReference>
<dbReference type="AlphaFoldDB" id="A0A193QKR6"/>
<organism evidence="1 2">
    <name type="scientific">Sodalis glossinidius (strain morsitans)</name>
    <dbReference type="NCBI Taxonomy" id="343509"/>
    <lineage>
        <taxon>Bacteria</taxon>
        <taxon>Pseudomonadati</taxon>
        <taxon>Pseudomonadota</taxon>
        <taxon>Gammaproteobacteria</taxon>
        <taxon>Enterobacterales</taxon>
        <taxon>Bruguierivoracaceae</taxon>
        <taxon>Sodalis</taxon>
    </lineage>
</organism>
<reference evidence="1 2" key="1">
    <citation type="submission" date="2015-05" db="EMBL/GenBank/DDBJ databases">
        <authorList>
            <person name="Goodhead I."/>
        </authorList>
    </citation>
    <scope>NUCLEOTIDE SEQUENCE [LARGE SCALE GENOMIC DNA]</scope>
    <source>
        <strain evidence="2">morsitans</strain>
    </source>
</reference>
<dbReference type="NCBIfam" id="NF041551">
    <property type="entry name" value="YlcI_YnfO_N"/>
    <property type="match status" value="1"/>
</dbReference>
<proteinExistence type="predicted"/>
<gene>
    <name evidence="1" type="ORF">SGGMMB4_03839</name>
</gene>
<evidence type="ECO:0000313" key="2">
    <source>
        <dbReference type="Proteomes" id="UP000245838"/>
    </source>
</evidence>
<dbReference type="BioCyc" id="SGLO343509:SGP1_RS14970-MONOMER"/>
<protein>
    <submittedName>
        <fullName evidence="1">Uncharacterized protein</fullName>
    </submittedName>
</protein>
<accession>A0A193QKR6</accession>
<sequence>MATGNKNAKSQLFTVRVPHEVVEQMDSLKDEQESSAGFIVTSMRGEIKRRLRKRAKADLLPHHAEG</sequence>